<gene>
    <name evidence="1" type="ORF">PCOR1329_LOCUS64625</name>
</gene>
<proteinExistence type="predicted"/>
<evidence type="ECO:0000313" key="2">
    <source>
        <dbReference type="Proteomes" id="UP001189429"/>
    </source>
</evidence>
<evidence type="ECO:0000313" key="1">
    <source>
        <dbReference type="EMBL" id="CAK0881934.1"/>
    </source>
</evidence>
<reference evidence="1" key="1">
    <citation type="submission" date="2023-10" db="EMBL/GenBank/DDBJ databases">
        <authorList>
            <person name="Chen Y."/>
            <person name="Shah S."/>
            <person name="Dougan E. K."/>
            <person name="Thang M."/>
            <person name="Chan C."/>
        </authorList>
    </citation>
    <scope>NUCLEOTIDE SEQUENCE [LARGE SCALE GENOMIC DNA]</scope>
</reference>
<sequence>MAGVFSHARACLLSGDNMLQILSNGPAFPHPALLSPLAEEEPSSSFTTNRPLSFMPASCSCHWPGCHPSNLFSSAGFSVDQGRLSRSPGCSWSVLEAAQM</sequence>
<accession>A0ABN9W6Z9</accession>
<organism evidence="1 2">
    <name type="scientific">Prorocentrum cordatum</name>
    <dbReference type="NCBI Taxonomy" id="2364126"/>
    <lineage>
        <taxon>Eukaryota</taxon>
        <taxon>Sar</taxon>
        <taxon>Alveolata</taxon>
        <taxon>Dinophyceae</taxon>
        <taxon>Prorocentrales</taxon>
        <taxon>Prorocentraceae</taxon>
        <taxon>Prorocentrum</taxon>
    </lineage>
</organism>
<keyword evidence="2" id="KW-1185">Reference proteome</keyword>
<dbReference type="Proteomes" id="UP001189429">
    <property type="component" value="Unassembled WGS sequence"/>
</dbReference>
<dbReference type="EMBL" id="CAUYUJ010018248">
    <property type="protein sequence ID" value="CAK0881934.1"/>
    <property type="molecule type" value="Genomic_DNA"/>
</dbReference>
<protein>
    <submittedName>
        <fullName evidence="1">Uncharacterized protein</fullName>
    </submittedName>
</protein>
<comment type="caution">
    <text evidence="1">The sequence shown here is derived from an EMBL/GenBank/DDBJ whole genome shotgun (WGS) entry which is preliminary data.</text>
</comment>
<feature type="non-terminal residue" evidence="1">
    <location>
        <position position="100"/>
    </location>
</feature>
<name>A0ABN9W6Z9_9DINO</name>